<evidence type="ECO:0000256" key="8">
    <source>
        <dbReference type="PROSITE-ProRule" id="PRU01360"/>
    </source>
</evidence>
<evidence type="ECO:0000256" key="1">
    <source>
        <dbReference type="ARBA" id="ARBA00004571"/>
    </source>
</evidence>
<evidence type="ECO:0000313" key="12">
    <source>
        <dbReference type="EMBL" id="MBK0369100.1"/>
    </source>
</evidence>
<dbReference type="Pfam" id="PF13715">
    <property type="entry name" value="CarbopepD_reg_2"/>
    <property type="match status" value="1"/>
</dbReference>
<dbReference type="InterPro" id="IPR008969">
    <property type="entry name" value="CarboxyPept-like_regulatory"/>
</dbReference>
<keyword evidence="6 8" id="KW-0472">Membrane</keyword>
<evidence type="ECO:0000256" key="6">
    <source>
        <dbReference type="ARBA" id="ARBA00023136"/>
    </source>
</evidence>
<accession>A0A934PKS3</accession>
<dbReference type="RefSeq" id="WP_200105010.1">
    <property type="nucleotide sequence ID" value="NZ_JAEHFV010000001.1"/>
</dbReference>
<dbReference type="InterPro" id="IPR023997">
    <property type="entry name" value="TonB-dep_OMP_SusC/RagA_CS"/>
</dbReference>
<dbReference type="EMBL" id="JAEHFV010000001">
    <property type="protein sequence ID" value="MBK0369100.1"/>
    <property type="molecule type" value="Genomic_DNA"/>
</dbReference>
<evidence type="ECO:0000256" key="7">
    <source>
        <dbReference type="ARBA" id="ARBA00023237"/>
    </source>
</evidence>
<dbReference type="NCBIfam" id="TIGR04056">
    <property type="entry name" value="OMP_RagA_SusC"/>
    <property type="match status" value="1"/>
</dbReference>
<dbReference type="InterPro" id="IPR000531">
    <property type="entry name" value="Beta-barrel_TonB"/>
</dbReference>
<keyword evidence="3 8" id="KW-1134">Transmembrane beta strand</keyword>
<dbReference type="SUPFAM" id="SSF56935">
    <property type="entry name" value="Porins"/>
    <property type="match status" value="1"/>
</dbReference>
<proteinExistence type="inferred from homology"/>
<dbReference type="InterPro" id="IPR023996">
    <property type="entry name" value="TonB-dep_OMP_SusC/RagA"/>
</dbReference>
<dbReference type="InterPro" id="IPR018247">
    <property type="entry name" value="EF_Hand_1_Ca_BS"/>
</dbReference>
<dbReference type="Pfam" id="PF07715">
    <property type="entry name" value="Plug"/>
    <property type="match status" value="1"/>
</dbReference>
<evidence type="ECO:0000256" key="9">
    <source>
        <dbReference type="RuleBase" id="RU003357"/>
    </source>
</evidence>
<dbReference type="AlphaFoldDB" id="A0A934PKS3"/>
<dbReference type="Gene3D" id="2.170.130.10">
    <property type="entry name" value="TonB-dependent receptor, plug domain"/>
    <property type="match status" value="1"/>
</dbReference>
<dbReference type="Pfam" id="PF00593">
    <property type="entry name" value="TonB_dep_Rec_b-barrel"/>
    <property type="match status" value="1"/>
</dbReference>
<dbReference type="PROSITE" id="PS52016">
    <property type="entry name" value="TONB_DEPENDENT_REC_3"/>
    <property type="match status" value="1"/>
</dbReference>
<keyword evidence="5 9" id="KW-0798">TonB box</keyword>
<comment type="similarity">
    <text evidence="8 9">Belongs to the TonB-dependent receptor family.</text>
</comment>
<dbReference type="SUPFAM" id="SSF49464">
    <property type="entry name" value="Carboxypeptidase regulatory domain-like"/>
    <property type="match status" value="1"/>
</dbReference>
<evidence type="ECO:0000256" key="2">
    <source>
        <dbReference type="ARBA" id="ARBA00022448"/>
    </source>
</evidence>
<dbReference type="GO" id="GO:0009279">
    <property type="term" value="C:cell outer membrane"/>
    <property type="evidence" value="ECO:0007669"/>
    <property type="project" value="UniProtKB-SubCell"/>
</dbReference>
<keyword evidence="4 8" id="KW-0812">Transmembrane</keyword>
<dbReference type="FunFam" id="2.170.130.10:FF:000008">
    <property type="entry name" value="SusC/RagA family TonB-linked outer membrane protein"/>
    <property type="match status" value="1"/>
</dbReference>
<sequence>MKKLLSNLFHREAYPKCIPLMALFFVSNIVLAQSKISGTVSDPSGLGIPGANITLVGGSTTVSTDYDGKYEIVAPSNGTLSFSFIGFTTQKINIDGKSVLNIVLKPNAEDLKDVVVIGYGTQKRKDVNSAISSISSKDMENLKMASFDQMMQGKAAGVVINSNSGEPGSNVSVRIRGVSSLTGTNEPLYVIDGVPISGDARNSSTSGRNASGNSNFSNAGNITLSPLSLINPNDIESIDILKDASATAIYGSRGANGVIIVTTKSGKKGTGKLTYENSYSFSNLPKKLSSMNLQEYAIHQNALADVYDPTSKRPEFAHPELLGAGTDWQDAIYQTGFMKSNQLSFSGGKESVTYYISGGVLNQEGIVIESGFKRYNFRANVDAKVNSFIKVGANVSGTITDEKLTLNGQFNGVVATSLLATPDVAVYELSGAFAGPPSGGATSFVNPVATSLLGSNTLVRKNYSGNFYTQVDILKGLDYRFEVGGYIYNNLGQQFDPMYSLGNAVKAYANLYYNPSEGNSWNLKNMLTYRNTIGKHNFTVLAVQESNRAHWEGYSINATGYKDNSDHSLAASDLNKAIIGSPYSGTQTLSSYLGRVVYDYADRYGLTASVRADGSSKFFVGNKWGVFSSFGGSWKLSNEAFMENTKKYVDNIKFRFGWGQTGNNQIGNNLYESNLHIVNSTMGTSYLPSNTPNKDLKWETQEQTNLGLDFTLFDSKFSAAFDVYKKVSKNFLYQVPLPNFLSGGGDYEGGVNPPYFNLGSMENKGVEFTLSYDNKFTENFSWNSSLNFTRYVNKVTNMAGLNITKSMNTLAYNTVAVSRTQEGLPIGSFYGYEAVGIYRSDADLTAYGHTDASGNKVVLKNGTNSLMPDFVKGDVIYKDQNNDGIIDQSDLVAIGNPNPKFSYGFTNNFKYKNVDLSIFLQGTVGNDLMNLTRHSGTMNSNIGTNYLTEAANFYRADNIDAAFPRPSTYDHINNAISSRMIEDGSYLRIQNVTLGYSLPLDMISKIKLSRLRIYASGQNLYTFTNFKGYDPEVGAYNQDALLSGIDNGRYPVPRQITFGFNVEF</sequence>
<evidence type="ECO:0000256" key="5">
    <source>
        <dbReference type="ARBA" id="ARBA00023077"/>
    </source>
</evidence>
<evidence type="ECO:0000313" key="13">
    <source>
        <dbReference type="Proteomes" id="UP000609172"/>
    </source>
</evidence>
<gene>
    <name evidence="12" type="ORF">I5M07_04555</name>
</gene>
<dbReference type="Proteomes" id="UP000609172">
    <property type="component" value="Unassembled WGS sequence"/>
</dbReference>
<keyword evidence="2 8" id="KW-0813">Transport</keyword>
<dbReference type="InterPro" id="IPR012910">
    <property type="entry name" value="Plug_dom"/>
</dbReference>
<evidence type="ECO:0000256" key="3">
    <source>
        <dbReference type="ARBA" id="ARBA00022452"/>
    </source>
</evidence>
<protein>
    <submittedName>
        <fullName evidence="12">TonB-dependent receptor</fullName>
    </submittedName>
</protein>
<dbReference type="Gene3D" id="2.40.170.20">
    <property type="entry name" value="TonB-dependent receptor, beta-barrel domain"/>
    <property type="match status" value="1"/>
</dbReference>
<name>A0A934PKS3_9FLAO</name>
<keyword evidence="13" id="KW-1185">Reference proteome</keyword>
<feature type="domain" description="TonB-dependent receptor plug" evidence="11">
    <location>
        <begin position="124"/>
        <end position="258"/>
    </location>
</feature>
<reference evidence="12" key="1">
    <citation type="submission" date="2020-12" db="EMBL/GenBank/DDBJ databases">
        <title>Bacterial novel species Flavobacterium sp. SE-1-e isolated from soil.</title>
        <authorList>
            <person name="Jung H.-Y."/>
        </authorList>
    </citation>
    <scope>NUCLEOTIDE SEQUENCE</scope>
    <source>
        <strain evidence="12">SE-1-e</strain>
    </source>
</reference>
<organism evidence="12 13">
    <name type="scientific">Flavobacterium agrisoli</name>
    <dbReference type="NCBI Taxonomy" id="2793066"/>
    <lineage>
        <taxon>Bacteria</taxon>
        <taxon>Pseudomonadati</taxon>
        <taxon>Bacteroidota</taxon>
        <taxon>Flavobacteriia</taxon>
        <taxon>Flavobacteriales</taxon>
        <taxon>Flavobacteriaceae</taxon>
        <taxon>Flavobacterium</taxon>
    </lineage>
</organism>
<dbReference type="NCBIfam" id="TIGR04057">
    <property type="entry name" value="SusC_RagA_signa"/>
    <property type="match status" value="1"/>
</dbReference>
<keyword evidence="7 8" id="KW-0998">Cell outer membrane</keyword>
<dbReference type="PROSITE" id="PS00018">
    <property type="entry name" value="EF_HAND_1"/>
    <property type="match status" value="1"/>
</dbReference>
<evidence type="ECO:0000259" key="10">
    <source>
        <dbReference type="Pfam" id="PF00593"/>
    </source>
</evidence>
<comment type="caution">
    <text evidence="12">The sequence shown here is derived from an EMBL/GenBank/DDBJ whole genome shotgun (WGS) entry which is preliminary data.</text>
</comment>
<dbReference type="InterPro" id="IPR036942">
    <property type="entry name" value="Beta-barrel_TonB_sf"/>
</dbReference>
<evidence type="ECO:0000256" key="4">
    <source>
        <dbReference type="ARBA" id="ARBA00022692"/>
    </source>
</evidence>
<dbReference type="Gene3D" id="2.60.40.1120">
    <property type="entry name" value="Carboxypeptidase-like, regulatory domain"/>
    <property type="match status" value="1"/>
</dbReference>
<keyword evidence="12" id="KW-0675">Receptor</keyword>
<dbReference type="InterPro" id="IPR039426">
    <property type="entry name" value="TonB-dep_rcpt-like"/>
</dbReference>
<comment type="subcellular location">
    <subcellularLocation>
        <location evidence="1 8">Cell outer membrane</location>
        <topology evidence="1 8">Multi-pass membrane protein</topology>
    </subcellularLocation>
</comment>
<feature type="domain" description="TonB-dependent receptor-like beta-barrel" evidence="10">
    <location>
        <begin position="464"/>
        <end position="830"/>
    </location>
</feature>
<evidence type="ECO:0000259" key="11">
    <source>
        <dbReference type="Pfam" id="PF07715"/>
    </source>
</evidence>
<dbReference type="InterPro" id="IPR037066">
    <property type="entry name" value="Plug_dom_sf"/>
</dbReference>